<evidence type="ECO:0000313" key="2">
    <source>
        <dbReference type="EMBL" id="KAH8984706.1"/>
    </source>
</evidence>
<accession>A0AAD4QA54</accession>
<organism evidence="2 3">
    <name type="scientific">Lactarius akahatsu</name>
    <dbReference type="NCBI Taxonomy" id="416441"/>
    <lineage>
        <taxon>Eukaryota</taxon>
        <taxon>Fungi</taxon>
        <taxon>Dikarya</taxon>
        <taxon>Basidiomycota</taxon>
        <taxon>Agaricomycotina</taxon>
        <taxon>Agaricomycetes</taxon>
        <taxon>Russulales</taxon>
        <taxon>Russulaceae</taxon>
        <taxon>Lactarius</taxon>
    </lineage>
</organism>
<evidence type="ECO:0000256" key="1">
    <source>
        <dbReference type="SAM" id="MobiDB-lite"/>
    </source>
</evidence>
<dbReference type="Proteomes" id="UP001201163">
    <property type="component" value="Unassembled WGS sequence"/>
</dbReference>
<evidence type="ECO:0000313" key="3">
    <source>
        <dbReference type="Proteomes" id="UP001201163"/>
    </source>
</evidence>
<keyword evidence="3" id="KW-1185">Reference proteome</keyword>
<sequence length="388" mass="43898">MSHKCLPVIQDPSSSEPEDHDGLPRYAMPVSFIDLSIIGSIPLGRRASIGALSNGVLFVVFGFYRISTSWDWHRLAHDGGSSYLRHHAVWIFNSTNTCCWPALPIAIRCRRSHHGKHNGYEGCEHLSPEDGDNIVAALQHGHNRVRSIKLCLTNSLVGKLSTQVKEPFSELEDLVLRSISSRSSAPHRLYPQLRLHQWRSRMHWRRIVLPALTRLEFRGFSEYLECLVAEIDAPCLAKIEITFVGHVSSLSEIGQFINLIEAQRLHRRAVIQTSVNYISIRFTPSGVESPSYFVLGMYHTRLDRQLSSMARVLRRASQTKWTVDGEGWLRLLRQFGGAESFYVAGELATDIMHALLRADGEFATVLPALRELDAARGLSRFVRHCKQL</sequence>
<proteinExistence type="predicted"/>
<reference evidence="2" key="1">
    <citation type="submission" date="2022-01" db="EMBL/GenBank/DDBJ databases">
        <title>Comparative genomics reveals a dynamic genome evolution in the ectomycorrhizal milk-cap (Lactarius) mushrooms.</title>
        <authorList>
            <consortium name="DOE Joint Genome Institute"/>
            <person name="Lebreton A."/>
            <person name="Tang N."/>
            <person name="Kuo A."/>
            <person name="LaButti K."/>
            <person name="Drula E."/>
            <person name="Barry K."/>
            <person name="Clum A."/>
            <person name="Lipzen A."/>
            <person name="Mousain D."/>
            <person name="Ng V."/>
            <person name="Wang R."/>
            <person name="Wang X."/>
            <person name="Dai Y."/>
            <person name="Henrissat B."/>
            <person name="Grigoriev I.V."/>
            <person name="Guerin-Laguette A."/>
            <person name="Yu F."/>
            <person name="Martin F.M."/>
        </authorList>
    </citation>
    <scope>NUCLEOTIDE SEQUENCE</scope>
    <source>
        <strain evidence="2">QP</strain>
    </source>
</reference>
<protein>
    <submittedName>
        <fullName evidence="2">Uncharacterized protein</fullName>
    </submittedName>
</protein>
<gene>
    <name evidence="2" type="ORF">EDB92DRAFT_1818935</name>
</gene>
<comment type="caution">
    <text evidence="2">The sequence shown here is derived from an EMBL/GenBank/DDBJ whole genome shotgun (WGS) entry which is preliminary data.</text>
</comment>
<name>A0AAD4QA54_9AGAM</name>
<dbReference type="AlphaFoldDB" id="A0AAD4QA54"/>
<feature type="region of interest" description="Disordered" evidence="1">
    <location>
        <begin position="1"/>
        <end position="20"/>
    </location>
</feature>
<dbReference type="EMBL" id="JAKELL010000072">
    <property type="protein sequence ID" value="KAH8984706.1"/>
    <property type="molecule type" value="Genomic_DNA"/>
</dbReference>